<evidence type="ECO:0000313" key="4">
    <source>
        <dbReference type="EMBL" id="APZ94392.1"/>
    </source>
</evidence>
<reference evidence="4 5" key="1">
    <citation type="journal article" date="2016" name="Front. Microbiol.">
        <title>Fuerstia marisgermanicae gen. nov., sp. nov., an Unusual Member of the Phylum Planctomycetes from the German Wadden Sea.</title>
        <authorList>
            <person name="Kohn T."/>
            <person name="Heuer A."/>
            <person name="Jogler M."/>
            <person name="Vollmers J."/>
            <person name="Boedeker C."/>
            <person name="Bunk B."/>
            <person name="Rast P."/>
            <person name="Borchert D."/>
            <person name="Glockner I."/>
            <person name="Freese H.M."/>
            <person name="Klenk H.P."/>
            <person name="Overmann J."/>
            <person name="Kaster A.K."/>
            <person name="Rohde M."/>
            <person name="Wiegand S."/>
            <person name="Jogler C."/>
        </authorList>
    </citation>
    <scope>NUCLEOTIDE SEQUENCE [LARGE SCALE GENOMIC DNA]</scope>
    <source>
        <strain evidence="4 5">NH11</strain>
    </source>
</reference>
<dbReference type="Pfam" id="PF13435">
    <property type="entry name" value="Cytochrome_C554"/>
    <property type="match status" value="1"/>
</dbReference>
<dbReference type="InterPro" id="IPR023155">
    <property type="entry name" value="Cyt_c-552/4"/>
</dbReference>
<name>A0A1P8WK10_9PLAN</name>
<keyword evidence="2" id="KW-1133">Transmembrane helix</keyword>
<dbReference type="PANTHER" id="PTHR35038">
    <property type="entry name" value="DISSIMILATORY SULFITE REDUCTASE SIRA"/>
    <property type="match status" value="1"/>
</dbReference>
<organism evidence="4 5">
    <name type="scientific">Fuerstiella marisgermanici</name>
    <dbReference type="NCBI Taxonomy" id="1891926"/>
    <lineage>
        <taxon>Bacteria</taxon>
        <taxon>Pseudomonadati</taxon>
        <taxon>Planctomycetota</taxon>
        <taxon>Planctomycetia</taxon>
        <taxon>Planctomycetales</taxon>
        <taxon>Planctomycetaceae</taxon>
        <taxon>Fuerstiella</taxon>
    </lineage>
</organism>
<proteinExistence type="predicted"/>
<dbReference type="OrthoDB" id="234670at2"/>
<evidence type="ECO:0000256" key="2">
    <source>
        <dbReference type="SAM" id="Phobius"/>
    </source>
</evidence>
<keyword evidence="5" id="KW-1185">Reference proteome</keyword>
<dbReference type="AlphaFoldDB" id="A0A1P8WK10"/>
<evidence type="ECO:0000256" key="1">
    <source>
        <dbReference type="ARBA" id="ARBA00022729"/>
    </source>
</evidence>
<keyword evidence="2" id="KW-0812">Transmembrane</keyword>
<dbReference type="InterPro" id="IPR036280">
    <property type="entry name" value="Multihaem_cyt_sf"/>
</dbReference>
<sequence>MNEIPAKRVWTTIATSIIALLGAFAVWASFSHEFTTPPRPVVLSRHSTNSQHRCAECHSDITDQFAQAPHSRTLSRATAPENQEAFVGRTFHNDLTDVSYHYEAGKDGIDIITDAYSRKVSAKWIFGSGTHARTPLITWTDRDGKTAGIEHSVSSYPSGELGLTLGAEDQKETSGIYCLGAVRGPAETVNCFGCHSTHLPVEDGRLAMDRIVPNIGCARCHWNTTEHVHEMDADLPTTIERFSELTPEQSVDRCGECHRRTEEMGAEVSPEDKSLGRFAPVGLTQSPCFQQQGSVTLSSGAQARLDCTSCHNPHGPTSHDWRDHAAVCLDCHDGAHDRAANCPKAARTDNCLTCHMPSVPANKHLHFTDHWIRIRDTEPTPENQ</sequence>
<dbReference type="PANTHER" id="PTHR35038:SF8">
    <property type="entry name" value="C-TYPE POLYHEME CYTOCHROME OMCC"/>
    <property type="match status" value="1"/>
</dbReference>
<dbReference type="InterPro" id="IPR051829">
    <property type="entry name" value="Multiheme_Cytochr_ET"/>
</dbReference>
<evidence type="ECO:0000259" key="3">
    <source>
        <dbReference type="Pfam" id="PF13435"/>
    </source>
</evidence>
<protein>
    <submittedName>
        <fullName evidence="4">Decaheme c-type cytochrome, DmsE family</fullName>
    </submittedName>
</protein>
<dbReference type="Proteomes" id="UP000187735">
    <property type="component" value="Chromosome"/>
</dbReference>
<gene>
    <name evidence="4" type="ORF">Fuma_04024</name>
</gene>
<dbReference type="SUPFAM" id="SSF48695">
    <property type="entry name" value="Multiheme cytochromes"/>
    <property type="match status" value="1"/>
</dbReference>
<keyword evidence="2" id="KW-0472">Membrane</keyword>
<dbReference type="EMBL" id="CP017641">
    <property type="protein sequence ID" value="APZ94392.1"/>
    <property type="molecule type" value="Genomic_DNA"/>
</dbReference>
<evidence type="ECO:0000313" key="5">
    <source>
        <dbReference type="Proteomes" id="UP000187735"/>
    </source>
</evidence>
<dbReference type="Gene3D" id="1.10.1130.10">
    <property type="entry name" value="Flavocytochrome C3, Chain A"/>
    <property type="match status" value="1"/>
</dbReference>
<dbReference type="RefSeq" id="WP_077025702.1">
    <property type="nucleotide sequence ID" value="NZ_CP017641.1"/>
</dbReference>
<accession>A0A1P8WK10</accession>
<dbReference type="KEGG" id="fmr:Fuma_04024"/>
<keyword evidence="1" id="KW-0732">Signal</keyword>
<dbReference type="STRING" id="1891926.Fuma_04024"/>
<feature type="domain" description="Cytochrome c-552/4" evidence="3">
    <location>
        <begin position="185"/>
        <end position="221"/>
    </location>
</feature>
<feature type="transmembrane region" description="Helical" evidence="2">
    <location>
        <begin position="9"/>
        <end position="30"/>
    </location>
</feature>